<accession>A0A660L6S6</accession>
<dbReference type="EMBL" id="RBIJ01000001">
    <property type="protein sequence ID" value="RKQ89035.1"/>
    <property type="molecule type" value="Genomic_DNA"/>
</dbReference>
<comment type="caution">
    <text evidence="1">The sequence shown here is derived from an EMBL/GenBank/DDBJ whole genome shotgun (WGS) entry which is preliminary data.</text>
</comment>
<organism evidence="1 2">
    <name type="scientific">Brockia lithotrophica</name>
    <dbReference type="NCBI Taxonomy" id="933949"/>
    <lineage>
        <taxon>Bacteria</taxon>
        <taxon>Bacillati</taxon>
        <taxon>Bacillota</taxon>
        <taxon>Bacilli</taxon>
        <taxon>Bacillales</taxon>
        <taxon>Bacillales Family X. Incertae Sedis</taxon>
        <taxon>Brockia</taxon>
    </lineage>
</organism>
<evidence type="ECO:0000313" key="1">
    <source>
        <dbReference type="EMBL" id="RKQ89035.1"/>
    </source>
</evidence>
<name>A0A660L6S6_9BACL</name>
<protein>
    <submittedName>
        <fullName evidence="1">Uncharacterized protein</fullName>
    </submittedName>
</protein>
<sequence>MATCELHLTSLRLADAPLAAMAAYGLLRIATEEPEFQNLGAYGSPPLNFSVNRDAVRIVEERDDTQNPSRKKVVWFLRWERDNSRRDDYAVLIAREVSRTSTCLVNFLRALKEMLDRRDKDPWSLFVPTHYLKSLSNLSLKDVRNEHNKNTYDDFLKKLVLDNVKVYSIIALGRWLNDGKFHDTPLLTYAGQVDPFNTYKEILKFLKKESSKSLRVLHDALVNGSWRFLDDVPSFRFHPSIVQEDAYISYEASGRRLPTEAVGEWLAFESLPLYVTYLTRGRRDLTLPGVIRQNGNVTIRFPIWRAPLSLPALRSLLHLVVSDAVGGEDRRKLGIIGEIEVPQYRVGRGGYKSVATPVYVV</sequence>
<gene>
    <name evidence="1" type="ORF">C7438_0691</name>
</gene>
<dbReference type="AlphaFoldDB" id="A0A660L6S6"/>
<reference evidence="1 2" key="1">
    <citation type="submission" date="2018-10" db="EMBL/GenBank/DDBJ databases">
        <title>Genomic Encyclopedia of Type Strains, Phase IV (KMG-IV): sequencing the most valuable type-strain genomes for metagenomic binning, comparative biology and taxonomic classification.</title>
        <authorList>
            <person name="Goeker M."/>
        </authorList>
    </citation>
    <scope>NUCLEOTIDE SEQUENCE [LARGE SCALE GENOMIC DNA]</scope>
    <source>
        <strain evidence="1 2">DSM 22653</strain>
    </source>
</reference>
<proteinExistence type="predicted"/>
<evidence type="ECO:0000313" key="2">
    <source>
        <dbReference type="Proteomes" id="UP000267019"/>
    </source>
</evidence>
<keyword evidence="2" id="KW-1185">Reference proteome</keyword>
<dbReference type="Proteomes" id="UP000267019">
    <property type="component" value="Unassembled WGS sequence"/>
</dbReference>